<accession>A0A9P7CEP8</accession>
<evidence type="ECO:0000256" key="5">
    <source>
        <dbReference type="SAM" id="MobiDB-lite"/>
    </source>
</evidence>
<dbReference type="GO" id="GO:0000932">
    <property type="term" value="C:P-body"/>
    <property type="evidence" value="ECO:0007669"/>
    <property type="project" value="UniProtKB-SubCell"/>
</dbReference>
<comment type="similarity">
    <text evidence="2">Belongs to the EDC3 family.</text>
</comment>
<evidence type="ECO:0000256" key="3">
    <source>
        <dbReference type="ARBA" id="ARBA00015797"/>
    </source>
</evidence>
<dbReference type="EMBL" id="JAANIT010000202">
    <property type="protein sequence ID" value="KAG1550562.1"/>
    <property type="molecule type" value="Genomic_DNA"/>
</dbReference>
<evidence type="ECO:0000256" key="4">
    <source>
        <dbReference type="ARBA" id="ARBA00022490"/>
    </source>
</evidence>
<dbReference type="SMART" id="SM01199">
    <property type="entry name" value="FDF"/>
    <property type="match status" value="1"/>
</dbReference>
<feature type="compositionally biased region" description="Low complexity" evidence="5">
    <location>
        <begin position="101"/>
        <end position="110"/>
    </location>
</feature>
<dbReference type="GO" id="GO:0031087">
    <property type="term" value="P:deadenylation-independent decapping of nuclear-transcribed mRNA"/>
    <property type="evidence" value="ECO:0007669"/>
    <property type="project" value="TreeGrafter"/>
</dbReference>
<dbReference type="Pfam" id="PF03853">
    <property type="entry name" value="YjeF_N"/>
    <property type="match status" value="1"/>
</dbReference>
<dbReference type="PANTHER" id="PTHR13612:SF0">
    <property type="entry name" value="ENHANCER OF MRNA-DECAPPING PROTEIN 3"/>
    <property type="match status" value="1"/>
</dbReference>
<dbReference type="Gene3D" id="3.40.50.10260">
    <property type="entry name" value="YjeF N-terminal domain"/>
    <property type="match status" value="1"/>
</dbReference>
<sequence length="413" mass="46520">MAEEFLGLKISVLLHSGARIEGTFLSIEPFTRQLTLKDVTLYFFGQPPHHAPIHGIYGKDIKDLNTESIQQQQQQKPQIIEPQISINKSFSTSKNKKKKQSQQTVQQAQQWPRNNRKNNNNSNNSWADKDVSSYQEIEFDFQKNLNRFDKAKVFAEIRETDKTSQEDLLVSLNRQRNLLPTENVLDEEPKNKPKLWTETNHTPVPSFPLATLTRIEHEYTKVSQHREGLLIENSAKGAAILAMRLLRGLSSGSVVVLVGNNKNGAVGLAMARMMVDRGYQVTVCLASSNKDHLCRLVAFEYHTLYNLGVPIVYHPSDIKDDCNLVVDAILGPENKLMDNLGAFHAITEAISWAKFQKKPSFCIFFPRGFLADTGTGAPQHPEYVIYPQWTISLGIPKLGCNSLRTTGALCLMS</sequence>
<feature type="region of interest" description="Disordered" evidence="5">
    <location>
        <begin position="91"/>
        <end position="129"/>
    </location>
</feature>
<keyword evidence="4" id="KW-0963">Cytoplasm</keyword>
<dbReference type="InterPro" id="IPR019050">
    <property type="entry name" value="FDF_dom"/>
</dbReference>
<evidence type="ECO:0000256" key="1">
    <source>
        <dbReference type="ARBA" id="ARBA00004201"/>
    </source>
</evidence>
<dbReference type="PROSITE" id="PS51512">
    <property type="entry name" value="DFDF"/>
    <property type="match status" value="1"/>
</dbReference>
<evidence type="ECO:0000259" key="6">
    <source>
        <dbReference type="PROSITE" id="PS51385"/>
    </source>
</evidence>
<dbReference type="GO" id="GO:0003729">
    <property type="term" value="F:mRNA binding"/>
    <property type="evidence" value="ECO:0007669"/>
    <property type="project" value="TreeGrafter"/>
</dbReference>
<feature type="domain" description="DFDF" evidence="7">
    <location>
        <begin position="127"/>
        <end position="163"/>
    </location>
</feature>
<dbReference type="GO" id="GO:0033962">
    <property type="term" value="P:P-body assembly"/>
    <property type="evidence" value="ECO:0007669"/>
    <property type="project" value="TreeGrafter"/>
</dbReference>
<dbReference type="InterPro" id="IPR036652">
    <property type="entry name" value="YjeF_N_dom_sf"/>
</dbReference>
<reference evidence="8" key="1">
    <citation type="journal article" date="2020" name="Microb. Genom.">
        <title>Genetic diversity of clinical and environmental Mucorales isolates obtained from an investigation of mucormycosis cases among solid organ transplant recipients.</title>
        <authorList>
            <person name="Nguyen M.H."/>
            <person name="Kaul D."/>
            <person name="Muto C."/>
            <person name="Cheng S.J."/>
            <person name="Richter R.A."/>
            <person name="Bruno V.M."/>
            <person name="Liu G."/>
            <person name="Beyhan S."/>
            <person name="Sundermann A.J."/>
            <person name="Mounaud S."/>
            <person name="Pasculle A.W."/>
            <person name="Nierman W.C."/>
            <person name="Driscoll E."/>
            <person name="Cumbie R."/>
            <person name="Clancy C.J."/>
            <person name="Dupont C.L."/>
        </authorList>
    </citation>
    <scope>NUCLEOTIDE SEQUENCE</scope>
    <source>
        <strain evidence="8">GL16</strain>
    </source>
</reference>
<comment type="subcellular location">
    <subcellularLocation>
        <location evidence="1">Cytoplasm</location>
        <location evidence="1">P-body</location>
    </subcellularLocation>
</comment>
<protein>
    <recommendedName>
        <fullName evidence="3">Enhancer of mRNA-decapping protein 3</fullName>
    </recommendedName>
</protein>
<dbReference type="InterPro" id="IPR025762">
    <property type="entry name" value="DFDF"/>
</dbReference>
<dbReference type="AlphaFoldDB" id="A0A9P7CEP8"/>
<name>A0A9P7CEP8_RHIOR</name>
<evidence type="ECO:0000259" key="7">
    <source>
        <dbReference type="PROSITE" id="PS51512"/>
    </source>
</evidence>
<evidence type="ECO:0000256" key="2">
    <source>
        <dbReference type="ARBA" id="ARBA00006610"/>
    </source>
</evidence>
<proteinExistence type="inferred from homology"/>
<evidence type="ECO:0000313" key="9">
    <source>
        <dbReference type="Proteomes" id="UP000717996"/>
    </source>
</evidence>
<dbReference type="PROSITE" id="PS51385">
    <property type="entry name" value="YJEF_N"/>
    <property type="match status" value="1"/>
</dbReference>
<feature type="domain" description="YjeF N-terminal" evidence="6">
    <location>
        <begin position="212"/>
        <end position="413"/>
    </location>
</feature>
<organism evidence="8 9">
    <name type="scientific">Rhizopus oryzae</name>
    <name type="common">Mucormycosis agent</name>
    <name type="synonym">Rhizopus arrhizus var. delemar</name>
    <dbReference type="NCBI Taxonomy" id="64495"/>
    <lineage>
        <taxon>Eukaryota</taxon>
        <taxon>Fungi</taxon>
        <taxon>Fungi incertae sedis</taxon>
        <taxon>Mucoromycota</taxon>
        <taxon>Mucoromycotina</taxon>
        <taxon>Mucoromycetes</taxon>
        <taxon>Mucorales</taxon>
        <taxon>Mucorineae</taxon>
        <taxon>Rhizopodaceae</taxon>
        <taxon>Rhizopus</taxon>
    </lineage>
</organism>
<dbReference type="SUPFAM" id="SSF64153">
    <property type="entry name" value="YjeF N-terminal domain-like"/>
    <property type="match status" value="1"/>
</dbReference>
<evidence type="ECO:0000313" key="8">
    <source>
        <dbReference type="EMBL" id="KAG1550562.1"/>
    </source>
</evidence>
<gene>
    <name evidence="8" type="ORF">G6F51_002379</name>
</gene>
<comment type="caution">
    <text evidence="8">The sequence shown here is derived from an EMBL/GenBank/DDBJ whole genome shotgun (WGS) entry which is preliminary data.</text>
</comment>
<dbReference type="InterPro" id="IPR004443">
    <property type="entry name" value="YjeF_N_dom"/>
</dbReference>
<dbReference type="Proteomes" id="UP000717996">
    <property type="component" value="Unassembled WGS sequence"/>
</dbReference>
<dbReference type="Pfam" id="PF09532">
    <property type="entry name" value="FDF"/>
    <property type="match status" value="1"/>
</dbReference>
<dbReference type="PANTHER" id="PTHR13612">
    <property type="entry name" value="ENHANCER OF MRNA-DECAPPING PROTEIN 3"/>
    <property type="match status" value="1"/>
</dbReference>